<evidence type="ECO:0000313" key="2">
    <source>
        <dbReference type="EMBL" id="KAJ8442013.1"/>
    </source>
</evidence>
<reference evidence="2" key="1">
    <citation type="submission" date="2022-04" db="EMBL/GenBank/DDBJ databases">
        <title>Carnegiea gigantea Genome sequencing and assembly v2.</title>
        <authorList>
            <person name="Copetti D."/>
            <person name="Sanderson M.J."/>
            <person name="Burquez A."/>
            <person name="Wojciechowski M.F."/>
        </authorList>
    </citation>
    <scope>NUCLEOTIDE SEQUENCE</scope>
    <source>
        <strain evidence="2">SGP5-SGP5p</strain>
        <tissue evidence="2">Aerial part</tissue>
    </source>
</reference>
<dbReference type="Proteomes" id="UP001153076">
    <property type="component" value="Unassembled WGS sequence"/>
</dbReference>
<name>A0A9Q1KEU0_9CARY</name>
<keyword evidence="3" id="KW-1185">Reference proteome</keyword>
<organism evidence="2 3">
    <name type="scientific">Carnegiea gigantea</name>
    <dbReference type="NCBI Taxonomy" id="171969"/>
    <lineage>
        <taxon>Eukaryota</taxon>
        <taxon>Viridiplantae</taxon>
        <taxon>Streptophyta</taxon>
        <taxon>Embryophyta</taxon>
        <taxon>Tracheophyta</taxon>
        <taxon>Spermatophyta</taxon>
        <taxon>Magnoliopsida</taxon>
        <taxon>eudicotyledons</taxon>
        <taxon>Gunneridae</taxon>
        <taxon>Pentapetalae</taxon>
        <taxon>Caryophyllales</taxon>
        <taxon>Cactineae</taxon>
        <taxon>Cactaceae</taxon>
        <taxon>Cactoideae</taxon>
        <taxon>Echinocereeae</taxon>
        <taxon>Carnegiea</taxon>
    </lineage>
</organism>
<protein>
    <submittedName>
        <fullName evidence="2">Uncharacterized protein</fullName>
    </submittedName>
</protein>
<gene>
    <name evidence="2" type="ORF">Cgig2_033777</name>
</gene>
<feature type="compositionally biased region" description="Basic and acidic residues" evidence="1">
    <location>
        <begin position="486"/>
        <end position="497"/>
    </location>
</feature>
<feature type="compositionally biased region" description="Basic residues" evidence="1">
    <location>
        <begin position="512"/>
        <end position="526"/>
    </location>
</feature>
<feature type="region of interest" description="Disordered" evidence="1">
    <location>
        <begin position="311"/>
        <end position="337"/>
    </location>
</feature>
<accession>A0A9Q1KEU0</accession>
<comment type="caution">
    <text evidence="2">The sequence shown here is derived from an EMBL/GenBank/DDBJ whole genome shotgun (WGS) entry which is preliminary data.</text>
</comment>
<proteinExistence type="predicted"/>
<feature type="compositionally biased region" description="Polar residues" evidence="1">
    <location>
        <begin position="556"/>
        <end position="568"/>
    </location>
</feature>
<dbReference type="EMBL" id="JAKOGI010000148">
    <property type="protein sequence ID" value="KAJ8442013.1"/>
    <property type="molecule type" value="Genomic_DNA"/>
</dbReference>
<evidence type="ECO:0000256" key="1">
    <source>
        <dbReference type="SAM" id="MobiDB-lite"/>
    </source>
</evidence>
<feature type="compositionally biased region" description="Low complexity" evidence="1">
    <location>
        <begin position="323"/>
        <end position="336"/>
    </location>
</feature>
<feature type="region of interest" description="Disordered" evidence="1">
    <location>
        <begin position="479"/>
        <end position="568"/>
    </location>
</feature>
<sequence>MLFNEAERLRVLQGQRLRSLKVALTELPPSNRGSGCSTTESMKLGSAQRVARERMRGPIVRERARQTYGEWSVLVCVVSMAFPPIHNTTEMANYVRETCIWHWKSTSRPLHPLPEDFHVLRPHFSLAEAEGAAVEFELPEIVQAMFYAMLLNDAFKLGMAHEYTAESIKSSLVHVHVLLKHYLLYIMSSSCSSSRDVPEGLAGPKWRVTTRNSPTSRLLLMAEWWLKSPERISIGSRKRLPMSFPFLSWRLPRGPAASILPPLDGKDEVYSAHPVTERVAGRGQTSLTQRPKWPPLVLALLLGRANPTPLLGIPRGARRRRGASTSSSSLEASLGPDDSVLKHKGRIPLVTEIVAEGSEFHGAPTRSDSHDATCELCGLTCSARAFSLVRTIQKFPKETGDLEWCCFNNRPGFMTAIEKKSKVKYRKYNFLFLHREPGWGDVPNWDEGKPVWNPFGEHTVDEQYQTRAGLTVFEIEDTTPKQVAADAERRRQEERQLLDAQQAKKAPSLIPRGKRPHVSLPVRKKQRIEGEPGEVGTSAPSQVGEARADRPAGHQPGSQSSGERTPTR</sequence>
<evidence type="ECO:0000313" key="3">
    <source>
        <dbReference type="Proteomes" id="UP001153076"/>
    </source>
</evidence>
<dbReference type="AlphaFoldDB" id="A0A9Q1KEU0"/>